<dbReference type="PIRSF" id="PIRSF028458">
    <property type="entry name" value="UCP028458_glyceroPtfrase"/>
    <property type="match status" value="1"/>
</dbReference>
<sequence length="351" mass="40654">MAVTKRAQKHLFYISQNYSYAILRPIQEELLKLGLEVKWFLEGEEVNPSYLKSTEPRLKSVKEVKEWRPDIVFVPGNYVPSFIPGIKVALFHGFNSGKIRKGRIGHFDIRGCFDLYCTQGPDTTLKFKELANKYKYFEVKETGWSTLDPLFEFDNSPSNNNKPTILFCSTFTPAISCAEQIFESMRSITKNNNFKWIFQFHPKMDPGTIKKYKSLQSDNVKFIETDDVIPILKEADAMLCDTSSIISMFLLQRKPVVTFKNQGEWNHLININNSHDIVDSLKYALSRPNDLMSKIDAYCNKIHPYTDGKSSIRVINAANEIFNKAKKTKKKKPLNFMRNIKSRLKLNYWGL</sequence>
<dbReference type="GO" id="GO:0016853">
    <property type="term" value="F:isomerase activity"/>
    <property type="evidence" value="ECO:0007669"/>
    <property type="project" value="UniProtKB-KW"/>
</dbReference>
<dbReference type="EMBL" id="BJLF01000009">
    <property type="protein sequence ID" value="GEA51314.1"/>
    <property type="molecule type" value="Genomic_DNA"/>
</dbReference>
<dbReference type="GO" id="GO:0016740">
    <property type="term" value="F:transferase activity"/>
    <property type="evidence" value="ECO:0007669"/>
    <property type="project" value="UniProtKB-KW"/>
</dbReference>
<name>A0A4Y3HYH8_9VIBR</name>
<comment type="similarity">
    <text evidence="1">Belongs to the UDP-N-acetylglucosamine 2-epimerase family.</text>
</comment>
<protein>
    <submittedName>
        <fullName evidence="3">CDP-glycerol--glycerophosphate glycerophosphotransferase</fullName>
    </submittedName>
</protein>
<evidence type="ECO:0000313" key="4">
    <source>
        <dbReference type="Proteomes" id="UP000318717"/>
    </source>
</evidence>
<dbReference type="InterPro" id="IPR043148">
    <property type="entry name" value="TagF_C"/>
</dbReference>
<keyword evidence="1" id="KW-0413">Isomerase</keyword>
<reference evidence="3 4" key="1">
    <citation type="submission" date="2019-06" db="EMBL/GenBank/DDBJ databases">
        <title>Whole genome shotgun sequence of Vibrio inusitatus NBRC 102082.</title>
        <authorList>
            <person name="Hosoyama A."/>
            <person name="Uohara A."/>
            <person name="Ohji S."/>
            <person name="Ichikawa N."/>
        </authorList>
    </citation>
    <scope>NUCLEOTIDE SEQUENCE [LARGE SCALE GENOMIC DNA]</scope>
    <source>
        <strain evidence="3 4">NBRC 102082</strain>
    </source>
</reference>
<keyword evidence="3" id="KW-0808">Transferase</keyword>
<evidence type="ECO:0000256" key="1">
    <source>
        <dbReference type="RuleBase" id="RU003513"/>
    </source>
</evidence>
<evidence type="ECO:0000313" key="3">
    <source>
        <dbReference type="EMBL" id="GEA51314.1"/>
    </source>
</evidence>
<gene>
    <name evidence="3" type="ORF">VIN01S_21180</name>
</gene>
<evidence type="ECO:0000259" key="2">
    <source>
        <dbReference type="Pfam" id="PF02350"/>
    </source>
</evidence>
<dbReference type="OrthoDB" id="6212418at2"/>
<dbReference type="InterPro" id="IPR003331">
    <property type="entry name" value="UDP_GlcNAc_Epimerase_2_dom"/>
</dbReference>
<dbReference type="Pfam" id="PF02350">
    <property type="entry name" value="Epimerase_2"/>
    <property type="match status" value="1"/>
</dbReference>
<dbReference type="InterPro" id="IPR016886">
    <property type="entry name" value="UCP028458_glyceroPtfrase"/>
</dbReference>
<keyword evidence="4" id="KW-1185">Reference proteome</keyword>
<accession>A0A4Y3HYH8</accession>
<dbReference type="SUPFAM" id="SSF53756">
    <property type="entry name" value="UDP-Glycosyltransferase/glycogen phosphorylase"/>
    <property type="match status" value="1"/>
</dbReference>
<comment type="caution">
    <text evidence="3">The sequence shown here is derived from an EMBL/GenBank/DDBJ whole genome shotgun (WGS) entry which is preliminary data.</text>
</comment>
<dbReference type="Gene3D" id="3.40.50.12580">
    <property type="match status" value="1"/>
</dbReference>
<dbReference type="AlphaFoldDB" id="A0A4Y3HYH8"/>
<proteinExistence type="inferred from homology"/>
<dbReference type="Proteomes" id="UP000318717">
    <property type="component" value="Unassembled WGS sequence"/>
</dbReference>
<feature type="domain" description="UDP-N-acetylglucosamine 2-epimerase" evidence="2">
    <location>
        <begin position="178"/>
        <end position="317"/>
    </location>
</feature>
<organism evidence="3 4">
    <name type="scientific">Vibrio inusitatus NBRC 102082</name>
    <dbReference type="NCBI Taxonomy" id="1219070"/>
    <lineage>
        <taxon>Bacteria</taxon>
        <taxon>Pseudomonadati</taxon>
        <taxon>Pseudomonadota</taxon>
        <taxon>Gammaproteobacteria</taxon>
        <taxon>Vibrionales</taxon>
        <taxon>Vibrionaceae</taxon>
        <taxon>Vibrio</taxon>
    </lineage>
</organism>